<sequence>MPEARLYEVSLPEVTIQDLFTAQGADYSKRPPRPGIAGLNLRILEEAKGLVRSRVIWQEAKVLGVGEQEIYLEDDLTLRGTLLPKVLGSAEGAVLFAMTIGSTIDQRVKDYTDQGQTLEAFILDSAGSALMAKVADTAIAEIAETYKAGQFSTTFPLGPGHSYWKGLEDVRSIISFLKGDRIGIRLTDSNLMLPKKSIAMVMGVGRNLPDFSGKTHCDFCHLKGNCTMRNLSSNNC</sequence>
<keyword evidence="2" id="KW-1185">Reference proteome</keyword>
<dbReference type="HOGENOM" id="CLU_1173905_0_0_9"/>
<dbReference type="OrthoDB" id="1805505at2"/>
<dbReference type="Proteomes" id="UP000005104">
    <property type="component" value="Chromosome"/>
</dbReference>
<accession>H5XX51</accession>
<dbReference type="RefSeq" id="WP_007785673.1">
    <property type="nucleotide sequence ID" value="NZ_CM001441.1"/>
</dbReference>
<protein>
    <submittedName>
        <fullName evidence="1">Vitamin B12 dependent methionine synthase</fullName>
    </submittedName>
</protein>
<dbReference type="eggNOG" id="COG1410">
    <property type="taxonomic scope" value="Bacteria"/>
</dbReference>
<dbReference type="STRING" id="768710.DesyoDRAFT_4021"/>
<gene>
    <name evidence="1" type="ORF">DesyoDRAFT_4021</name>
</gene>
<dbReference type="Gene3D" id="3.40.109.40">
    <property type="match status" value="1"/>
</dbReference>
<evidence type="ECO:0000313" key="2">
    <source>
        <dbReference type="Proteomes" id="UP000005104"/>
    </source>
</evidence>
<dbReference type="GO" id="GO:0008705">
    <property type="term" value="F:methionine synthase activity"/>
    <property type="evidence" value="ECO:0007669"/>
    <property type="project" value="InterPro"/>
</dbReference>
<dbReference type="InterPro" id="IPR037010">
    <property type="entry name" value="VitB12-dep_Met_synth_activ_sf"/>
</dbReference>
<reference evidence="1 2" key="1">
    <citation type="submission" date="2011-11" db="EMBL/GenBank/DDBJ databases">
        <title>The Noncontiguous Finished genome of Desulfosporosinus youngiae DSM 17734.</title>
        <authorList>
            <consortium name="US DOE Joint Genome Institute (JGI-PGF)"/>
            <person name="Lucas S."/>
            <person name="Han J."/>
            <person name="Lapidus A."/>
            <person name="Cheng J.-F."/>
            <person name="Goodwin L."/>
            <person name="Pitluck S."/>
            <person name="Peters L."/>
            <person name="Ovchinnikova G."/>
            <person name="Lu M."/>
            <person name="Land M.L."/>
            <person name="Hauser L."/>
            <person name="Pester M."/>
            <person name="Spring S."/>
            <person name="Ollivier B."/>
            <person name="Rattei T."/>
            <person name="Klenk H.-P."/>
            <person name="Wagner M."/>
            <person name="Loy A."/>
            <person name="Woyke T.J."/>
        </authorList>
    </citation>
    <scope>NUCLEOTIDE SEQUENCE [LARGE SCALE GENOMIC DNA]</scope>
    <source>
        <strain evidence="1 2">DSM 17734</strain>
    </source>
</reference>
<name>H5XX51_9FIRM</name>
<organism evidence="1 2">
    <name type="scientific">Desulfosporosinus youngiae DSM 17734</name>
    <dbReference type="NCBI Taxonomy" id="768710"/>
    <lineage>
        <taxon>Bacteria</taxon>
        <taxon>Bacillati</taxon>
        <taxon>Bacillota</taxon>
        <taxon>Clostridia</taxon>
        <taxon>Eubacteriales</taxon>
        <taxon>Desulfitobacteriaceae</taxon>
        <taxon>Desulfosporosinus</taxon>
    </lineage>
</organism>
<dbReference type="EMBL" id="CM001441">
    <property type="protein sequence ID" value="EHQ90991.1"/>
    <property type="molecule type" value="Genomic_DNA"/>
</dbReference>
<evidence type="ECO:0000313" key="1">
    <source>
        <dbReference type="EMBL" id="EHQ90991.1"/>
    </source>
</evidence>
<proteinExistence type="predicted"/>
<dbReference type="PIRSF" id="PIRSF037984">
    <property type="entry name" value="Met_synth_TM0269_prd"/>
    <property type="match status" value="1"/>
</dbReference>
<dbReference type="SUPFAM" id="SSF56507">
    <property type="entry name" value="Methionine synthase activation domain-like"/>
    <property type="match status" value="1"/>
</dbReference>
<dbReference type="InterPro" id="IPR017342">
    <property type="entry name" value="S-AdoMet-dep_Met_synth_prd"/>
</dbReference>
<dbReference type="AlphaFoldDB" id="H5XX51"/>